<dbReference type="InterPro" id="IPR027996">
    <property type="entry name" value="TEDC1_dom"/>
</dbReference>
<dbReference type="Proteomes" id="UP000681722">
    <property type="component" value="Unassembled WGS sequence"/>
</dbReference>
<dbReference type="PANTHER" id="PTHR35076">
    <property type="entry name" value="TUBULIN EPSILON AND DELTA COMPLEX PROTEIN 1"/>
    <property type="match status" value="1"/>
</dbReference>
<evidence type="ECO:0000259" key="1">
    <source>
        <dbReference type="Pfam" id="PF14970"/>
    </source>
</evidence>
<dbReference type="OrthoDB" id="9906141at2759"/>
<evidence type="ECO:0000313" key="3">
    <source>
        <dbReference type="EMBL" id="CAF0836870.1"/>
    </source>
</evidence>
<evidence type="ECO:0000313" key="6">
    <source>
        <dbReference type="Proteomes" id="UP000663829"/>
    </source>
</evidence>
<comment type="caution">
    <text evidence="2">The sequence shown here is derived from an EMBL/GenBank/DDBJ whole genome shotgun (WGS) entry which is preliminary data.</text>
</comment>
<gene>
    <name evidence="2" type="ORF">GPM918_LOCUS2157</name>
    <name evidence="3" type="ORF">OVA965_LOCUS6438</name>
    <name evidence="4" type="ORF">SRO942_LOCUS2157</name>
    <name evidence="5" type="ORF">TMI583_LOCUS6434</name>
</gene>
<name>A0A813QYI4_9BILA</name>
<evidence type="ECO:0000313" key="5">
    <source>
        <dbReference type="EMBL" id="CAF3621696.1"/>
    </source>
</evidence>
<accession>A0A813QYI4</accession>
<protein>
    <recommendedName>
        <fullName evidence="1">Tubulin epsilon and delta complex protein 1 domain-containing protein</fullName>
    </recommendedName>
</protein>
<dbReference type="PANTHER" id="PTHR35076:SF1">
    <property type="entry name" value="TUBULIN EPSILON AND DELTA COMPLEX PROTEIN 1"/>
    <property type="match status" value="1"/>
</dbReference>
<organism evidence="2 6">
    <name type="scientific">Didymodactylos carnosus</name>
    <dbReference type="NCBI Taxonomy" id="1234261"/>
    <lineage>
        <taxon>Eukaryota</taxon>
        <taxon>Metazoa</taxon>
        <taxon>Spiralia</taxon>
        <taxon>Gnathifera</taxon>
        <taxon>Rotifera</taxon>
        <taxon>Eurotatoria</taxon>
        <taxon>Bdelloidea</taxon>
        <taxon>Philodinida</taxon>
        <taxon>Philodinidae</taxon>
        <taxon>Didymodactylos</taxon>
    </lineage>
</organism>
<dbReference type="EMBL" id="CAJNOQ010000230">
    <property type="protein sequence ID" value="CAF0775279.1"/>
    <property type="molecule type" value="Genomic_DNA"/>
</dbReference>
<evidence type="ECO:0000313" key="4">
    <source>
        <dbReference type="EMBL" id="CAF3557816.1"/>
    </source>
</evidence>
<dbReference type="AlphaFoldDB" id="A0A813QYI4"/>
<sequence length="471" mass="54661">MAQVRPIIDCFCQILSKHGFSKLSSETFRLAKFDQPEAAAPLWRLLFEMLYYSKHEYLDENIVSKKFTQTSKADVIHLIKCELFQRGYTYDNFLDIKPDMKHGSRQLLVCVGWLIYHLKLMEIFIHNATSQSNILENEDTSVLHQELLSNMALNENLPAHDIISEVKWAINLNNKLRYGLRRVYHLSIEKTKLQHEIHSRYRLSDKDISSLEAHLCQNPDLLENYVSLLDDENGKLQLFLFWKQKEDIFWKWMESVLDQTAPTPVSSELTTNENDENIDEMFVSLASLYDQMSTNSSTSTHSIEYKRLQAEKQRFNAALDTLDTALVRLELLWKSEHGQVLLNDFETIVDNIDNEVSNLFCELLSTGTQSVDQQQQHLYSQILNDDSNPVVQRRLIFEPQSVKHVSSNSSGNEESRFIKPIECESIYRSSHVNELKHSISRKEQQQKAQLTALTNQFENGMIIDNSPHSVV</sequence>
<dbReference type="Pfam" id="PF14970">
    <property type="entry name" value="TEDC1"/>
    <property type="match status" value="1"/>
</dbReference>
<evidence type="ECO:0000313" key="2">
    <source>
        <dbReference type="EMBL" id="CAF0775279.1"/>
    </source>
</evidence>
<reference evidence="2" key="1">
    <citation type="submission" date="2021-02" db="EMBL/GenBank/DDBJ databases">
        <authorList>
            <person name="Nowell W R."/>
        </authorList>
    </citation>
    <scope>NUCLEOTIDE SEQUENCE</scope>
</reference>
<dbReference type="EMBL" id="CAJOBA010001937">
    <property type="protein sequence ID" value="CAF3621696.1"/>
    <property type="molecule type" value="Genomic_DNA"/>
</dbReference>
<dbReference type="Proteomes" id="UP000682733">
    <property type="component" value="Unassembled WGS sequence"/>
</dbReference>
<dbReference type="InterPro" id="IPR043535">
    <property type="entry name" value="TEDC1"/>
</dbReference>
<dbReference type="Proteomes" id="UP000677228">
    <property type="component" value="Unassembled WGS sequence"/>
</dbReference>
<keyword evidence="6" id="KW-1185">Reference proteome</keyword>
<dbReference type="EMBL" id="CAJOBC010000230">
    <property type="protein sequence ID" value="CAF3557816.1"/>
    <property type="molecule type" value="Genomic_DNA"/>
</dbReference>
<dbReference type="EMBL" id="CAJNOK010001937">
    <property type="protein sequence ID" value="CAF0836870.1"/>
    <property type="molecule type" value="Genomic_DNA"/>
</dbReference>
<proteinExistence type="predicted"/>
<feature type="domain" description="Tubulin epsilon and delta complex protein 1" evidence="1">
    <location>
        <begin position="87"/>
        <end position="258"/>
    </location>
</feature>
<dbReference type="Proteomes" id="UP000663829">
    <property type="component" value="Unassembled WGS sequence"/>
</dbReference>